<evidence type="ECO:0000256" key="11">
    <source>
        <dbReference type="SAM" id="SignalP"/>
    </source>
</evidence>
<dbReference type="PANTHER" id="PTHR12266:SF36">
    <property type="entry name" value="OS10G0436900 PROTEIN"/>
    <property type="match status" value="1"/>
</dbReference>
<keyword evidence="8" id="KW-0739">Sodium transport</keyword>
<feature type="domain" description="Sodium/calcium exchanger membrane region" evidence="12">
    <location>
        <begin position="113"/>
        <end position="258"/>
    </location>
</feature>
<dbReference type="Gene3D" id="1.20.1420.30">
    <property type="entry name" value="NCX, central ion-binding region"/>
    <property type="match status" value="2"/>
</dbReference>
<evidence type="ECO:0000256" key="7">
    <source>
        <dbReference type="ARBA" id="ARBA00023136"/>
    </source>
</evidence>
<name>A0AAV8GYA3_9POAL</name>
<keyword evidence="11" id="KW-0732">Signal</keyword>
<evidence type="ECO:0000256" key="1">
    <source>
        <dbReference type="ARBA" id="ARBA00004141"/>
    </source>
</evidence>
<dbReference type="AlphaFoldDB" id="A0AAV8GYA3"/>
<dbReference type="InterPro" id="IPR044880">
    <property type="entry name" value="NCX_ion-bd_dom_sf"/>
</dbReference>
<feature type="transmembrane region" description="Helical" evidence="10">
    <location>
        <begin position="465"/>
        <end position="491"/>
    </location>
</feature>
<feature type="transmembrane region" description="Helical" evidence="10">
    <location>
        <begin position="419"/>
        <end position="444"/>
    </location>
</feature>
<dbReference type="GO" id="GO:0016020">
    <property type="term" value="C:membrane"/>
    <property type="evidence" value="ECO:0007669"/>
    <property type="project" value="UniProtKB-SubCell"/>
</dbReference>
<feature type="domain" description="Sodium/calcium exchanger membrane region" evidence="12">
    <location>
        <begin position="400"/>
        <end position="556"/>
    </location>
</feature>
<proteinExistence type="inferred from homology"/>
<sequence length="580" mass="63121">MAFSLFSNRSYNYNAPTPLINLAFLFLLCFFLTTHAHAHAHAHPSSFSSSTTPTPTPTPDNCQDFFSLADPKSRCAFLQSHASCVPLGFVDYLQLFYCELADIRPLLGYLLFLLCLSVLFYLLGNTASHYFCSSLDNLSKVLKLSPAMAGVTLLSLGNGAPDLFSSVVSFMAGPGVGGVGLSSVLGGALFVTTVVVGVIGLRGSRTVSVSIDGKSFIRDVLLLILALCSVLTILVYKKISIWGSLSFLSIYIAYVLLVCTSHFCTATTSQLEAPLLPSSTSQVQITVKEADCIELLSNSAHRSRLEMFWHILELPLSLPRRLTIPDITETRWHKPVAVLSVLFAPIILSVIWNSQYEETGSTNVLTIYIIGIVIGLLLCIIALKTTCESNPPKRAALPWLMGGFLMSVVWTYLVARELLALLVSLGYMLGISPSILGMTVLAWGNSLGDLISNVAMASKGGRDGVQIAVSGCYAGPLFNTVVGLGLSFTVAAWREYPEAYEITEDSDSDSALFETLFFLMLGLMWALLVLPRRAMKLDKLLGFGLLAIYLCFLFLRLCQVTPLFHLFHLGKTLGLSLVRN</sequence>
<feature type="transmembrane region" description="Helical" evidence="10">
    <location>
        <begin position="336"/>
        <end position="353"/>
    </location>
</feature>
<keyword evidence="7 10" id="KW-0472">Membrane</keyword>
<feature type="chain" id="PRO_5044716515" evidence="11">
    <location>
        <begin position="39"/>
        <end position="580"/>
    </location>
</feature>
<gene>
    <name evidence="14" type="ORF">LUZ62_021990</name>
    <name evidence="13" type="ORF">LUZ62_041218</name>
</gene>
<evidence type="ECO:0000256" key="9">
    <source>
        <dbReference type="ARBA" id="ARBA00038187"/>
    </source>
</evidence>
<feature type="transmembrane region" description="Helical" evidence="10">
    <location>
        <begin position="241"/>
        <end position="259"/>
    </location>
</feature>
<keyword evidence="6" id="KW-0915">Sodium</keyword>
<keyword evidence="15" id="KW-1185">Reference proteome</keyword>
<comment type="subcellular location">
    <subcellularLocation>
        <location evidence="1">Membrane</location>
        <topology evidence="1">Multi-pass membrane protein</topology>
    </subcellularLocation>
</comment>
<evidence type="ECO:0000256" key="2">
    <source>
        <dbReference type="ARBA" id="ARBA00022448"/>
    </source>
</evidence>
<evidence type="ECO:0000259" key="12">
    <source>
        <dbReference type="Pfam" id="PF01699"/>
    </source>
</evidence>
<feature type="transmembrane region" description="Helical" evidence="10">
    <location>
        <begin position="184"/>
        <end position="204"/>
    </location>
</feature>
<comment type="caution">
    <text evidence="14">The sequence shown here is derived from an EMBL/GenBank/DDBJ whole genome shotgun (WGS) entry which is preliminary data.</text>
</comment>
<feature type="signal peptide" evidence="11">
    <location>
        <begin position="1"/>
        <end position="38"/>
    </location>
</feature>
<evidence type="ECO:0000313" key="13">
    <source>
        <dbReference type="EMBL" id="KAJ4789972.1"/>
    </source>
</evidence>
<dbReference type="EMBL" id="JAMFTS010000001">
    <property type="protein sequence ID" value="KAJ4809424.1"/>
    <property type="molecule type" value="Genomic_DNA"/>
</dbReference>
<dbReference type="InterPro" id="IPR004837">
    <property type="entry name" value="NaCa_Exmemb"/>
</dbReference>
<feature type="transmembrane region" description="Helical" evidence="10">
    <location>
        <begin position="365"/>
        <end position="383"/>
    </location>
</feature>
<comment type="similarity">
    <text evidence="9">Belongs to the Ca(2+):cation antiporter (CaCA) (TC 2.A.19) family. Cation/calcium exchanger (CCX) subfamily.</text>
</comment>
<evidence type="ECO:0000256" key="4">
    <source>
        <dbReference type="ARBA" id="ARBA00022692"/>
    </source>
</evidence>
<keyword evidence="5 10" id="KW-1133">Transmembrane helix</keyword>
<dbReference type="GO" id="GO:0015297">
    <property type="term" value="F:antiporter activity"/>
    <property type="evidence" value="ECO:0007669"/>
    <property type="project" value="UniProtKB-KW"/>
</dbReference>
<reference evidence="14" key="1">
    <citation type="submission" date="2022-08" db="EMBL/GenBank/DDBJ databases">
        <authorList>
            <person name="Marques A."/>
        </authorList>
    </citation>
    <scope>NUCLEOTIDE SEQUENCE</scope>
    <source>
        <strain evidence="14">RhyPub2mFocal</strain>
        <tissue evidence="14">Leaves</tissue>
    </source>
</reference>
<dbReference type="InterPro" id="IPR051359">
    <property type="entry name" value="CaCA_antiporter"/>
</dbReference>
<dbReference type="Proteomes" id="UP001140206">
    <property type="component" value="Chromosome 1"/>
</dbReference>
<evidence type="ECO:0000256" key="8">
    <source>
        <dbReference type="ARBA" id="ARBA00023201"/>
    </source>
</evidence>
<keyword evidence="2" id="KW-0813">Transport</keyword>
<accession>A0AAV8GYA3</accession>
<feature type="transmembrane region" description="Helical" evidence="10">
    <location>
        <begin position="542"/>
        <end position="567"/>
    </location>
</feature>
<evidence type="ECO:0000256" key="3">
    <source>
        <dbReference type="ARBA" id="ARBA00022449"/>
    </source>
</evidence>
<keyword evidence="8" id="KW-0406">Ion transport</keyword>
<feature type="transmembrane region" description="Helical" evidence="10">
    <location>
        <begin position="395"/>
        <end position="413"/>
    </location>
</feature>
<dbReference type="Pfam" id="PF01699">
    <property type="entry name" value="Na_Ca_ex"/>
    <property type="match status" value="2"/>
</dbReference>
<dbReference type="GO" id="GO:0006814">
    <property type="term" value="P:sodium ion transport"/>
    <property type="evidence" value="ECO:0007669"/>
    <property type="project" value="UniProtKB-KW"/>
</dbReference>
<organism evidence="14 15">
    <name type="scientific">Rhynchospora pubera</name>
    <dbReference type="NCBI Taxonomy" id="906938"/>
    <lineage>
        <taxon>Eukaryota</taxon>
        <taxon>Viridiplantae</taxon>
        <taxon>Streptophyta</taxon>
        <taxon>Embryophyta</taxon>
        <taxon>Tracheophyta</taxon>
        <taxon>Spermatophyta</taxon>
        <taxon>Magnoliopsida</taxon>
        <taxon>Liliopsida</taxon>
        <taxon>Poales</taxon>
        <taxon>Cyperaceae</taxon>
        <taxon>Cyperoideae</taxon>
        <taxon>Rhynchosporeae</taxon>
        <taxon>Rhynchospora</taxon>
    </lineage>
</organism>
<feature type="transmembrane region" description="Helical" evidence="10">
    <location>
        <begin position="216"/>
        <end position="235"/>
    </location>
</feature>
<dbReference type="Proteomes" id="UP001140206">
    <property type="component" value="Chromosome 2"/>
</dbReference>
<dbReference type="EMBL" id="JAMFTS010000002">
    <property type="protein sequence ID" value="KAJ4789972.1"/>
    <property type="molecule type" value="Genomic_DNA"/>
</dbReference>
<dbReference type="GO" id="GO:0008324">
    <property type="term" value="F:monoatomic cation transmembrane transporter activity"/>
    <property type="evidence" value="ECO:0007669"/>
    <property type="project" value="TreeGrafter"/>
</dbReference>
<evidence type="ECO:0000313" key="15">
    <source>
        <dbReference type="Proteomes" id="UP001140206"/>
    </source>
</evidence>
<feature type="transmembrane region" description="Helical" evidence="10">
    <location>
        <begin position="511"/>
        <end position="530"/>
    </location>
</feature>
<evidence type="ECO:0000256" key="10">
    <source>
        <dbReference type="SAM" id="Phobius"/>
    </source>
</evidence>
<keyword evidence="4 10" id="KW-0812">Transmembrane</keyword>
<dbReference type="PANTHER" id="PTHR12266">
    <property type="entry name" value="NA+/CA2+ K+ INDEPENDENT EXCHANGER"/>
    <property type="match status" value="1"/>
</dbReference>
<feature type="transmembrane region" description="Helical" evidence="10">
    <location>
        <begin position="106"/>
        <end position="123"/>
    </location>
</feature>
<evidence type="ECO:0000313" key="14">
    <source>
        <dbReference type="EMBL" id="KAJ4809424.1"/>
    </source>
</evidence>
<evidence type="ECO:0000256" key="5">
    <source>
        <dbReference type="ARBA" id="ARBA00022989"/>
    </source>
</evidence>
<keyword evidence="3" id="KW-0050">Antiport</keyword>
<evidence type="ECO:0000256" key="6">
    <source>
        <dbReference type="ARBA" id="ARBA00023053"/>
    </source>
</evidence>
<protein>
    <submittedName>
        <fullName evidence="14">Sodium/calcium exchanger family protein</fullName>
    </submittedName>
</protein>